<keyword evidence="3 4" id="KW-0378">Hydrolase</keyword>
<dbReference type="InterPro" id="IPR006379">
    <property type="entry name" value="HAD-SF_hydro_IIB"/>
</dbReference>
<evidence type="ECO:0000313" key="5">
    <source>
        <dbReference type="EMBL" id="SFP37182.1"/>
    </source>
</evidence>
<dbReference type="Proteomes" id="UP000199331">
    <property type="component" value="Unassembled WGS sequence"/>
</dbReference>
<dbReference type="SUPFAM" id="SSF56784">
    <property type="entry name" value="HAD-like"/>
    <property type="match status" value="1"/>
</dbReference>
<dbReference type="UniPathway" id="UPA00299"/>
<evidence type="ECO:0000313" key="6">
    <source>
        <dbReference type="Proteomes" id="UP000199331"/>
    </source>
</evidence>
<dbReference type="NCBIfam" id="TIGR01484">
    <property type="entry name" value="HAD-SF-IIB"/>
    <property type="match status" value="1"/>
</dbReference>
<dbReference type="InterPro" id="IPR003337">
    <property type="entry name" value="Trehalose_PPase"/>
</dbReference>
<accession>A0A1I5PSW3</accession>
<evidence type="ECO:0000256" key="3">
    <source>
        <dbReference type="ARBA" id="ARBA00022801"/>
    </source>
</evidence>
<keyword evidence="4" id="KW-0479">Metal-binding</keyword>
<dbReference type="GO" id="GO:0005992">
    <property type="term" value="P:trehalose biosynthetic process"/>
    <property type="evidence" value="ECO:0007669"/>
    <property type="project" value="UniProtKB-UniPathway"/>
</dbReference>
<evidence type="ECO:0000256" key="2">
    <source>
        <dbReference type="ARBA" id="ARBA00008770"/>
    </source>
</evidence>
<dbReference type="InterPro" id="IPR023214">
    <property type="entry name" value="HAD_sf"/>
</dbReference>
<dbReference type="GO" id="GO:0046872">
    <property type="term" value="F:metal ion binding"/>
    <property type="evidence" value="ECO:0007669"/>
    <property type="project" value="UniProtKB-KW"/>
</dbReference>
<comment type="pathway">
    <text evidence="1 4">Glycan biosynthesis; trehalose biosynthesis.</text>
</comment>
<name>A0A1I5PSW3_9SPHN</name>
<sequence>MASPLSLPPPPEFHDLLAQERLALFIDFDGTLVELAPEPGAIDVPQDMVDRLHRLRDTLDGRLALVTGRALDDLESHLDDITVCRAGSHGVSRLFADGSRLGRAPEGLPDAVVGELREFAAEHGLLYEAKSHGGAIHFRGAPEKEERAVAFARSVAEAHDLHLATGKSIAEIVRPGADKGGAVRAFLSEDLFAGSLPVFVGDDTTDEDGMAAANECGGFGIAVGERDSDNARYHLSGVGAVHQWLEL</sequence>
<comment type="function">
    <text evidence="4">Removes the phosphate from trehalose 6-phosphate to produce free trehalose.</text>
</comment>
<dbReference type="InterPro" id="IPR044651">
    <property type="entry name" value="OTSB-like"/>
</dbReference>
<dbReference type="GO" id="GO:0004805">
    <property type="term" value="F:trehalose-phosphatase activity"/>
    <property type="evidence" value="ECO:0007669"/>
    <property type="project" value="UniProtKB-EC"/>
</dbReference>
<keyword evidence="6" id="KW-1185">Reference proteome</keyword>
<dbReference type="InterPro" id="IPR036412">
    <property type="entry name" value="HAD-like_sf"/>
</dbReference>
<gene>
    <name evidence="5" type="ORF">SAMN04488060_2619</name>
</gene>
<dbReference type="PANTHER" id="PTHR43768">
    <property type="entry name" value="TREHALOSE 6-PHOSPHATE PHOSPHATASE"/>
    <property type="match status" value="1"/>
</dbReference>
<protein>
    <recommendedName>
        <fullName evidence="4">Trehalose 6-phosphate phosphatase</fullName>
        <ecNumber evidence="4">3.1.3.12</ecNumber>
    </recommendedName>
</protein>
<comment type="cofactor">
    <cofactor evidence="4">
        <name>Mg(2+)</name>
        <dbReference type="ChEBI" id="CHEBI:18420"/>
    </cofactor>
</comment>
<comment type="catalytic activity">
    <reaction evidence="4">
        <text>alpha,alpha-trehalose 6-phosphate + H2O = alpha,alpha-trehalose + phosphate</text>
        <dbReference type="Rhea" id="RHEA:23420"/>
        <dbReference type="ChEBI" id="CHEBI:15377"/>
        <dbReference type="ChEBI" id="CHEBI:16551"/>
        <dbReference type="ChEBI" id="CHEBI:43474"/>
        <dbReference type="ChEBI" id="CHEBI:58429"/>
        <dbReference type="EC" id="3.1.3.12"/>
    </reaction>
</comment>
<dbReference type="Gene3D" id="3.40.50.1000">
    <property type="entry name" value="HAD superfamily/HAD-like"/>
    <property type="match status" value="1"/>
</dbReference>
<proteinExistence type="inferred from homology"/>
<dbReference type="STRING" id="604088.SAMN04488060_2619"/>
<dbReference type="OrthoDB" id="9814913at2"/>
<dbReference type="Gene3D" id="3.30.70.1020">
    <property type="entry name" value="Trehalose-6-phosphate phosphatase related protein, domain 2"/>
    <property type="match status" value="1"/>
</dbReference>
<comment type="similarity">
    <text evidence="2 4">Belongs to the trehalose phosphatase family.</text>
</comment>
<dbReference type="RefSeq" id="WP_090482579.1">
    <property type="nucleotide sequence ID" value="NZ_FOWZ01000004.1"/>
</dbReference>
<dbReference type="PANTHER" id="PTHR43768:SF3">
    <property type="entry name" value="TREHALOSE 6-PHOSPHATE PHOSPHATASE"/>
    <property type="match status" value="1"/>
</dbReference>
<evidence type="ECO:0000256" key="1">
    <source>
        <dbReference type="ARBA" id="ARBA00005199"/>
    </source>
</evidence>
<dbReference type="NCBIfam" id="TIGR00685">
    <property type="entry name" value="T6PP"/>
    <property type="match status" value="1"/>
</dbReference>
<dbReference type="EC" id="3.1.3.12" evidence="4"/>
<dbReference type="AlphaFoldDB" id="A0A1I5PSW3"/>
<reference evidence="6" key="1">
    <citation type="submission" date="2016-10" db="EMBL/GenBank/DDBJ databases">
        <authorList>
            <person name="Varghese N."/>
            <person name="Submissions S."/>
        </authorList>
    </citation>
    <scope>NUCLEOTIDE SEQUENCE [LARGE SCALE GENOMIC DNA]</scope>
    <source>
        <strain evidence="6">CGMCC 1.7715</strain>
    </source>
</reference>
<dbReference type="Pfam" id="PF02358">
    <property type="entry name" value="Trehalose_PPase"/>
    <property type="match status" value="1"/>
</dbReference>
<dbReference type="EMBL" id="FOWZ01000004">
    <property type="protein sequence ID" value="SFP37182.1"/>
    <property type="molecule type" value="Genomic_DNA"/>
</dbReference>
<evidence type="ECO:0000256" key="4">
    <source>
        <dbReference type="RuleBase" id="RU361117"/>
    </source>
</evidence>
<keyword evidence="4" id="KW-0460">Magnesium</keyword>
<organism evidence="5 6">
    <name type="scientific">Qipengyuania nanhaisediminis</name>
    <dbReference type="NCBI Taxonomy" id="604088"/>
    <lineage>
        <taxon>Bacteria</taxon>
        <taxon>Pseudomonadati</taxon>
        <taxon>Pseudomonadota</taxon>
        <taxon>Alphaproteobacteria</taxon>
        <taxon>Sphingomonadales</taxon>
        <taxon>Erythrobacteraceae</taxon>
        <taxon>Qipengyuania</taxon>
    </lineage>
</organism>